<accession>A0ACB7HNG5</accession>
<evidence type="ECO:0000313" key="2">
    <source>
        <dbReference type="Proteomes" id="UP000091857"/>
    </source>
</evidence>
<sequence length="161" mass="18502">MKTSKVFYLLSSVNFPLLLLILFSCSFFSSVSHNHQNLLCLSLLFMLSFITITISLGSSSKPCFAGDFDSFFPSFALVSETNKMNQVVEDSDDCSDDNDDMCGHSYDGYEEDNDDDIEEEDVESSDEDEHKELENRAEEFIVKVKQKWREELLADRLLCWE</sequence>
<keyword evidence="2" id="KW-1185">Reference proteome</keyword>
<evidence type="ECO:0000313" key="1">
    <source>
        <dbReference type="EMBL" id="KAG8653661.1"/>
    </source>
</evidence>
<reference evidence="2" key="1">
    <citation type="journal article" date="2016" name="Nat. Biotechnol.">
        <title>Sequencing wild and cultivated cassava and related species reveals extensive interspecific hybridization and genetic diversity.</title>
        <authorList>
            <person name="Bredeson J.V."/>
            <person name="Lyons J.B."/>
            <person name="Prochnik S.E."/>
            <person name="Wu G.A."/>
            <person name="Ha C.M."/>
            <person name="Edsinger-Gonzales E."/>
            <person name="Grimwood J."/>
            <person name="Schmutz J."/>
            <person name="Rabbi I.Y."/>
            <person name="Egesi C."/>
            <person name="Nauluvula P."/>
            <person name="Lebot V."/>
            <person name="Ndunguru J."/>
            <person name="Mkamilo G."/>
            <person name="Bart R.S."/>
            <person name="Setter T.L."/>
            <person name="Gleadow R.M."/>
            <person name="Kulakow P."/>
            <person name="Ferguson M.E."/>
            <person name="Rounsley S."/>
            <person name="Rokhsar D.S."/>
        </authorList>
    </citation>
    <scope>NUCLEOTIDE SEQUENCE [LARGE SCALE GENOMIC DNA]</scope>
    <source>
        <strain evidence="2">cv. AM560-2</strain>
    </source>
</reference>
<proteinExistence type="predicted"/>
<organism evidence="1 2">
    <name type="scientific">Manihot esculenta</name>
    <name type="common">Cassava</name>
    <name type="synonym">Jatropha manihot</name>
    <dbReference type="NCBI Taxonomy" id="3983"/>
    <lineage>
        <taxon>Eukaryota</taxon>
        <taxon>Viridiplantae</taxon>
        <taxon>Streptophyta</taxon>
        <taxon>Embryophyta</taxon>
        <taxon>Tracheophyta</taxon>
        <taxon>Spermatophyta</taxon>
        <taxon>Magnoliopsida</taxon>
        <taxon>eudicotyledons</taxon>
        <taxon>Gunneridae</taxon>
        <taxon>Pentapetalae</taxon>
        <taxon>rosids</taxon>
        <taxon>fabids</taxon>
        <taxon>Malpighiales</taxon>
        <taxon>Euphorbiaceae</taxon>
        <taxon>Crotonoideae</taxon>
        <taxon>Manihoteae</taxon>
        <taxon>Manihot</taxon>
    </lineage>
</organism>
<dbReference type="Proteomes" id="UP000091857">
    <property type="component" value="Chromosome 5"/>
</dbReference>
<gene>
    <name evidence="1" type="ORF">MANES_05G045000v8</name>
</gene>
<comment type="caution">
    <text evidence="1">The sequence shown here is derived from an EMBL/GenBank/DDBJ whole genome shotgun (WGS) entry which is preliminary data.</text>
</comment>
<name>A0ACB7HNG5_MANES</name>
<protein>
    <submittedName>
        <fullName evidence="1">Uncharacterized protein</fullName>
    </submittedName>
</protein>
<dbReference type="EMBL" id="CM004391">
    <property type="protein sequence ID" value="KAG8653661.1"/>
    <property type="molecule type" value="Genomic_DNA"/>
</dbReference>